<keyword evidence="8" id="KW-1185">Reference proteome</keyword>
<dbReference type="GO" id="GO:0005730">
    <property type="term" value="C:nucleolus"/>
    <property type="evidence" value="ECO:0007669"/>
    <property type="project" value="TreeGrafter"/>
</dbReference>
<dbReference type="Gene3D" id="3.30.230.70">
    <property type="entry name" value="GHMP Kinase, N-terminal domain"/>
    <property type="match status" value="1"/>
</dbReference>
<comment type="caution">
    <text evidence="7">The sequence shown here is derived from an EMBL/GenBank/DDBJ whole genome shotgun (WGS) entry which is preliminary data.</text>
</comment>
<proteinExistence type="inferred from homology"/>
<dbReference type="EMBL" id="LJIG01009443">
    <property type="protein sequence ID" value="KRT83070.1"/>
    <property type="molecule type" value="Genomic_DNA"/>
</dbReference>
<sequence length="132" mass="14287">MISAMEVENDKSIKVRELDCRVNCLTRTDGSVLLRQGETAVVVGCYGPTEAKSQKMFIDKANVDVYYRPKAGLPGVGDRFQEAIIKNICQTSLVASLYPRSSVVVVVQELQNFGSLISCAVNAVCLALLSLG</sequence>
<dbReference type="SUPFAM" id="SSF54211">
    <property type="entry name" value="Ribosomal protein S5 domain 2-like"/>
    <property type="match status" value="1"/>
</dbReference>
<comment type="subcellular location">
    <subcellularLocation>
        <location evidence="1">Nucleus</location>
    </subcellularLocation>
</comment>
<gene>
    <name evidence="7" type="ORF">AMK59_4627</name>
</gene>
<dbReference type="PANTHER" id="PTHR11953:SF1">
    <property type="entry name" value="EXOSOME COMPLEX COMPONENT RRP46"/>
    <property type="match status" value="1"/>
</dbReference>
<comment type="similarity">
    <text evidence="2">Belongs to the RNase PH family.</text>
</comment>
<accession>A0A0T6B7A3</accession>
<dbReference type="GO" id="GO:0000176">
    <property type="term" value="C:nuclear exosome (RNase complex)"/>
    <property type="evidence" value="ECO:0007669"/>
    <property type="project" value="TreeGrafter"/>
</dbReference>
<dbReference type="PANTHER" id="PTHR11953">
    <property type="entry name" value="EXOSOME COMPLEX COMPONENT"/>
    <property type="match status" value="1"/>
</dbReference>
<organism evidence="7 8">
    <name type="scientific">Oryctes borbonicus</name>
    <dbReference type="NCBI Taxonomy" id="1629725"/>
    <lineage>
        <taxon>Eukaryota</taxon>
        <taxon>Metazoa</taxon>
        <taxon>Ecdysozoa</taxon>
        <taxon>Arthropoda</taxon>
        <taxon>Hexapoda</taxon>
        <taxon>Insecta</taxon>
        <taxon>Pterygota</taxon>
        <taxon>Neoptera</taxon>
        <taxon>Endopterygota</taxon>
        <taxon>Coleoptera</taxon>
        <taxon>Polyphaga</taxon>
        <taxon>Scarabaeiformia</taxon>
        <taxon>Scarabaeidae</taxon>
        <taxon>Dynastinae</taxon>
        <taxon>Oryctes</taxon>
    </lineage>
</organism>
<dbReference type="AlphaFoldDB" id="A0A0T6B7A3"/>
<evidence type="ECO:0000313" key="8">
    <source>
        <dbReference type="Proteomes" id="UP000051574"/>
    </source>
</evidence>
<dbReference type="GO" id="GO:0071028">
    <property type="term" value="P:nuclear mRNA surveillance"/>
    <property type="evidence" value="ECO:0007669"/>
    <property type="project" value="TreeGrafter"/>
</dbReference>
<protein>
    <recommendedName>
        <fullName evidence="6">Exoribonuclease phosphorolytic domain-containing protein</fullName>
    </recommendedName>
</protein>
<reference evidence="7 8" key="1">
    <citation type="submission" date="2015-09" db="EMBL/GenBank/DDBJ databases">
        <title>Draft genome of the scarab beetle Oryctes borbonicus.</title>
        <authorList>
            <person name="Meyer J.M."/>
            <person name="Markov G.V."/>
            <person name="Baskaran P."/>
            <person name="Herrmann M."/>
            <person name="Sommer R.J."/>
            <person name="Roedelsperger C."/>
        </authorList>
    </citation>
    <scope>NUCLEOTIDE SEQUENCE [LARGE SCALE GENOMIC DNA]</scope>
    <source>
        <strain evidence="7">OB123</strain>
        <tissue evidence="7">Whole animal</tissue>
    </source>
</reference>
<dbReference type="GO" id="GO:0016075">
    <property type="term" value="P:rRNA catabolic process"/>
    <property type="evidence" value="ECO:0007669"/>
    <property type="project" value="TreeGrafter"/>
</dbReference>
<evidence type="ECO:0000256" key="4">
    <source>
        <dbReference type="ARBA" id="ARBA00022835"/>
    </source>
</evidence>
<dbReference type="InterPro" id="IPR050080">
    <property type="entry name" value="RNase_PH"/>
</dbReference>
<evidence type="ECO:0000256" key="5">
    <source>
        <dbReference type="ARBA" id="ARBA00023242"/>
    </source>
</evidence>
<dbReference type="OrthoDB" id="27298at2759"/>
<dbReference type="GO" id="GO:0006364">
    <property type="term" value="P:rRNA processing"/>
    <property type="evidence" value="ECO:0007669"/>
    <property type="project" value="UniProtKB-KW"/>
</dbReference>
<dbReference type="GO" id="GO:0034475">
    <property type="term" value="P:U4 snRNA 3'-end processing"/>
    <property type="evidence" value="ECO:0007669"/>
    <property type="project" value="TreeGrafter"/>
</dbReference>
<evidence type="ECO:0000256" key="1">
    <source>
        <dbReference type="ARBA" id="ARBA00004123"/>
    </source>
</evidence>
<dbReference type="GO" id="GO:0071051">
    <property type="term" value="P:poly(A)-dependent snoRNA 3'-end processing"/>
    <property type="evidence" value="ECO:0007669"/>
    <property type="project" value="TreeGrafter"/>
</dbReference>
<dbReference type="GO" id="GO:0003723">
    <property type="term" value="F:RNA binding"/>
    <property type="evidence" value="ECO:0007669"/>
    <property type="project" value="TreeGrafter"/>
</dbReference>
<keyword evidence="3" id="KW-0698">rRNA processing</keyword>
<dbReference type="InterPro" id="IPR027408">
    <property type="entry name" value="PNPase/RNase_PH_dom_sf"/>
</dbReference>
<evidence type="ECO:0000313" key="7">
    <source>
        <dbReference type="EMBL" id="KRT83070.1"/>
    </source>
</evidence>
<dbReference type="Pfam" id="PF01138">
    <property type="entry name" value="RNase_PH"/>
    <property type="match status" value="1"/>
</dbReference>
<dbReference type="InterPro" id="IPR020568">
    <property type="entry name" value="Ribosomal_Su5_D2-typ_SF"/>
</dbReference>
<evidence type="ECO:0000256" key="3">
    <source>
        <dbReference type="ARBA" id="ARBA00022552"/>
    </source>
</evidence>
<name>A0A0T6B7A3_9SCAR</name>
<feature type="domain" description="Exoribonuclease phosphorolytic" evidence="6">
    <location>
        <begin position="15"/>
        <end position="131"/>
    </location>
</feature>
<keyword evidence="5" id="KW-0539">Nucleus</keyword>
<keyword evidence="4" id="KW-0271">Exosome</keyword>
<evidence type="ECO:0000256" key="2">
    <source>
        <dbReference type="ARBA" id="ARBA00006678"/>
    </source>
</evidence>
<dbReference type="GO" id="GO:0000177">
    <property type="term" value="C:cytoplasmic exosome (RNase complex)"/>
    <property type="evidence" value="ECO:0007669"/>
    <property type="project" value="TreeGrafter"/>
</dbReference>
<feature type="non-terminal residue" evidence="7">
    <location>
        <position position="132"/>
    </location>
</feature>
<evidence type="ECO:0000259" key="6">
    <source>
        <dbReference type="Pfam" id="PF01138"/>
    </source>
</evidence>
<dbReference type="Proteomes" id="UP000051574">
    <property type="component" value="Unassembled WGS sequence"/>
</dbReference>
<dbReference type="InterPro" id="IPR001247">
    <property type="entry name" value="ExoRNase_PH_dom1"/>
</dbReference>